<reference evidence="1 2" key="1">
    <citation type="submission" date="2022-01" db="EMBL/GenBank/DDBJ databases">
        <title>Dethiosulfovibrio faecalis sp. nov., a novel proteolytic, non-sulfur-reducing bacterium isolated from a marine aquaculture solid waste bioreactor.</title>
        <authorList>
            <person name="Grabowski S."/>
            <person name="Apolinario E."/>
            <person name="Schneider N."/>
            <person name="Marshall C.W."/>
            <person name="Sowers K.R."/>
        </authorList>
    </citation>
    <scope>NUCLEOTIDE SEQUENCE [LARGE SCALE GENOMIC DNA]</scope>
    <source>
        <strain evidence="1 2">DSM 12537</strain>
    </source>
</reference>
<protein>
    <recommendedName>
        <fullName evidence="3">4-oxalocrotonate tautomerase</fullName>
    </recommendedName>
</protein>
<name>A0ABS9EPA8_9BACT</name>
<dbReference type="Proteomes" id="UP001200430">
    <property type="component" value="Unassembled WGS sequence"/>
</dbReference>
<keyword evidence="2" id="KW-1185">Reference proteome</keyword>
<dbReference type="InterPro" id="IPR014347">
    <property type="entry name" value="Tautomerase/MIF_sf"/>
</dbReference>
<sequence length="52" mass="6104">MTVIRMSAPGLSVEERTRLTERLTDVACDEIGRSKEDLTVYVYDYRMDQPRH</sequence>
<gene>
    <name evidence="1" type="ORF">L2W38_09465</name>
</gene>
<accession>A0ABS9EPA8</accession>
<proteinExistence type="predicted"/>
<evidence type="ECO:0000313" key="2">
    <source>
        <dbReference type="Proteomes" id="UP001200430"/>
    </source>
</evidence>
<dbReference type="EMBL" id="JAKGUD010000010">
    <property type="protein sequence ID" value="MCF4143039.1"/>
    <property type="molecule type" value="Genomic_DNA"/>
</dbReference>
<organism evidence="1 2">
    <name type="scientific">Dethiosulfovibrio marinus</name>
    <dbReference type="NCBI Taxonomy" id="133532"/>
    <lineage>
        <taxon>Bacteria</taxon>
        <taxon>Thermotogati</taxon>
        <taxon>Synergistota</taxon>
        <taxon>Synergistia</taxon>
        <taxon>Synergistales</taxon>
        <taxon>Dethiosulfovibrionaceae</taxon>
        <taxon>Dethiosulfovibrio</taxon>
    </lineage>
</organism>
<dbReference type="SUPFAM" id="SSF55331">
    <property type="entry name" value="Tautomerase/MIF"/>
    <property type="match status" value="1"/>
</dbReference>
<evidence type="ECO:0000313" key="1">
    <source>
        <dbReference type="EMBL" id="MCF4143039.1"/>
    </source>
</evidence>
<dbReference type="RefSeq" id="WP_005659196.1">
    <property type="nucleotide sequence ID" value="NZ_JAKGUD010000010.1"/>
</dbReference>
<evidence type="ECO:0008006" key="3">
    <source>
        <dbReference type="Google" id="ProtNLM"/>
    </source>
</evidence>
<comment type="caution">
    <text evidence="1">The sequence shown here is derived from an EMBL/GenBank/DDBJ whole genome shotgun (WGS) entry which is preliminary data.</text>
</comment>
<dbReference type="Gene3D" id="3.30.429.10">
    <property type="entry name" value="Macrophage Migration Inhibitory Factor"/>
    <property type="match status" value="1"/>
</dbReference>